<evidence type="ECO:0000313" key="1">
    <source>
        <dbReference type="EMBL" id="OJI95571.1"/>
    </source>
</evidence>
<gene>
    <name evidence="1" type="ORF">PFRI_01800</name>
</gene>
<sequence>MKKTVYYLPGMGGRLHTGLGRGIHDRNYKIVGRETLGEFQKLAFQDKIDIVKNDLVEHFWYPDAKVVVNSFGAYLFLHAQLTMDPYPGQVLILSPIIGGSNYDEKMMRFYPPRADFLVQAASEGTYPVPLDAQIHVGSEDWQSGPEGVVVFGSAVGIPVTVLDGEGHMMRLDYVGGVLDKHLR</sequence>
<evidence type="ECO:0000313" key="2">
    <source>
        <dbReference type="Proteomes" id="UP000184514"/>
    </source>
</evidence>
<dbReference type="InterPro" id="IPR029058">
    <property type="entry name" value="AB_hydrolase_fold"/>
</dbReference>
<reference evidence="1 2" key="1">
    <citation type="submission" date="2016-10" db="EMBL/GenBank/DDBJ databases">
        <title>Genome sequence of Planktotalea frisia SH6-1.</title>
        <authorList>
            <person name="Poehlein A."/>
            <person name="Bakenhus I."/>
            <person name="Voget S."/>
            <person name="Brinkhoff T."/>
            <person name="Simon M."/>
        </authorList>
    </citation>
    <scope>NUCLEOTIDE SEQUENCE [LARGE SCALE GENOMIC DNA]</scope>
    <source>
        <strain evidence="1 2">SH6-1</strain>
    </source>
</reference>
<keyword evidence="2" id="KW-1185">Reference proteome</keyword>
<dbReference type="EMBL" id="MLCB01000014">
    <property type="protein sequence ID" value="OJI95571.1"/>
    <property type="molecule type" value="Genomic_DNA"/>
</dbReference>
<name>A0A1L9P252_9RHOB</name>
<dbReference type="AlphaFoldDB" id="A0A1L9P252"/>
<dbReference type="OrthoDB" id="8894546at2"/>
<dbReference type="Proteomes" id="UP000184514">
    <property type="component" value="Unassembled WGS sequence"/>
</dbReference>
<accession>A0A1L9P252</accession>
<dbReference type="STRING" id="696762.PFRI_01800"/>
<dbReference type="RefSeq" id="WP_072628887.1">
    <property type="nucleotide sequence ID" value="NZ_JABBAN010000241.1"/>
</dbReference>
<organism evidence="1 2">
    <name type="scientific">Planktotalea frisia</name>
    <dbReference type="NCBI Taxonomy" id="696762"/>
    <lineage>
        <taxon>Bacteria</taxon>
        <taxon>Pseudomonadati</taxon>
        <taxon>Pseudomonadota</taxon>
        <taxon>Alphaproteobacteria</taxon>
        <taxon>Rhodobacterales</taxon>
        <taxon>Paracoccaceae</taxon>
        <taxon>Planktotalea</taxon>
    </lineage>
</organism>
<proteinExistence type="predicted"/>
<protein>
    <recommendedName>
        <fullName evidence="3">Alpha/beta hydrolase family protein</fullName>
    </recommendedName>
</protein>
<evidence type="ECO:0008006" key="3">
    <source>
        <dbReference type="Google" id="ProtNLM"/>
    </source>
</evidence>
<comment type="caution">
    <text evidence="1">The sequence shown here is derived from an EMBL/GenBank/DDBJ whole genome shotgun (WGS) entry which is preliminary data.</text>
</comment>
<dbReference type="SUPFAM" id="SSF53474">
    <property type="entry name" value="alpha/beta-Hydrolases"/>
    <property type="match status" value="1"/>
</dbReference>